<accession>A0A9X2FDP2</accession>
<gene>
    <name evidence="2" type="ORF">NG895_25035</name>
</gene>
<comment type="caution">
    <text evidence="2">The sequence shown here is derived from an EMBL/GenBank/DDBJ whole genome shotgun (WGS) entry which is preliminary data.</text>
</comment>
<dbReference type="EMBL" id="JAMXLR010000090">
    <property type="protein sequence ID" value="MCO6047177.1"/>
    <property type="molecule type" value="Genomic_DNA"/>
</dbReference>
<protein>
    <submittedName>
        <fullName evidence="2">Uncharacterized protein</fullName>
    </submittedName>
</protein>
<reference evidence="2" key="1">
    <citation type="submission" date="2022-06" db="EMBL/GenBank/DDBJ databases">
        <title>Aeoliella straminimaris, a novel planctomycete from sediments.</title>
        <authorList>
            <person name="Vitorino I.R."/>
            <person name="Lage O.M."/>
        </authorList>
    </citation>
    <scope>NUCLEOTIDE SEQUENCE</scope>
    <source>
        <strain evidence="2">ICT_H6.2</strain>
    </source>
</reference>
<evidence type="ECO:0000313" key="3">
    <source>
        <dbReference type="Proteomes" id="UP001155241"/>
    </source>
</evidence>
<dbReference type="Proteomes" id="UP001155241">
    <property type="component" value="Unassembled WGS sequence"/>
</dbReference>
<keyword evidence="1" id="KW-0472">Membrane</keyword>
<keyword evidence="1" id="KW-0812">Transmembrane</keyword>
<feature type="transmembrane region" description="Helical" evidence="1">
    <location>
        <begin position="79"/>
        <end position="100"/>
    </location>
</feature>
<dbReference type="AlphaFoldDB" id="A0A9X2FDP2"/>
<feature type="transmembrane region" description="Helical" evidence="1">
    <location>
        <begin position="6"/>
        <end position="34"/>
    </location>
</feature>
<name>A0A9X2FDP2_9BACT</name>
<keyword evidence="1" id="KW-1133">Transmembrane helix</keyword>
<keyword evidence="3" id="KW-1185">Reference proteome</keyword>
<proteinExistence type="predicted"/>
<evidence type="ECO:0000256" key="1">
    <source>
        <dbReference type="SAM" id="Phobius"/>
    </source>
</evidence>
<organism evidence="2 3">
    <name type="scientific">Aeoliella straminimaris</name>
    <dbReference type="NCBI Taxonomy" id="2954799"/>
    <lineage>
        <taxon>Bacteria</taxon>
        <taxon>Pseudomonadati</taxon>
        <taxon>Planctomycetota</taxon>
        <taxon>Planctomycetia</taxon>
        <taxon>Pirellulales</taxon>
        <taxon>Lacipirellulaceae</taxon>
        <taxon>Aeoliella</taxon>
    </lineage>
</organism>
<sequence length="111" mass="12006">MTFRLITVLYLFALLAASLAVCGVWGAIVGLLIANNWRRVVAGQQSSGAIAEVVALLWLALLISVAYDGVAQPQVGWSYTRVYGAALLIIVALLPSVPAARWKIWPPKFQQ</sequence>
<dbReference type="RefSeq" id="WP_252855290.1">
    <property type="nucleotide sequence ID" value="NZ_JAMXLR010000090.1"/>
</dbReference>
<feature type="transmembrane region" description="Helical" evidence="1">
    <location>
        <begin position="46"/>
        <end position="67"/>
    </location>
</feature>
<evidence type="ECO:0000313" key="2">
    <source>
        <dbReference type="EMBL" id="MCO6047177.1"/>
    </source>
</evidence>